<keyword evidence="2 4" id="KW-0808">Transferase</keyword>
<dbReference type="OrthoDB" id="9774290at2"/>
<comment type="similarity">
    <text evidence="1 4">Belongs to the glycerate kinase type-1 family.</text>
</comment>
<organism evidence="5 6">
    <name type="scientific">Psychrobacillus soli</name>
    <dbReference type="NCBI Taxonomy" id="1543965"/>
    <lineage>
        <taxon>Bacteria</taxon>
        <taxon>Bacillati</taxon>
        <taxon>Bacillota</taxon>
        <taxon>Bacilli</taxon>
        <taxon>Bacillales</taxon>
        <taxon>Bacillaceae</taxon>
        <taxon>Psychrobacillus</taxon>
    </lineage>
</organism>
<evidence type="ECO:0000256" key="2">
    <source>
        <dbReference type="ARBA" id="ARBA00022679"/>
    </source>
</evidence>
<dbReference type="InterPro" id="IPR018193">
    <property type="entry name" value="Glyc_kinase_flavodox-like_fold"/>
</dbReference>
<evidence type="ECO:0000313" key="5">
    <source>
        <dbReference type="EMBL" id="TQR14687.1"/>
    </source>
</evidence>
<keyword evidence="3 4" id="KW-0418">Kinase</keyword>
<dbReference type="SUPFAM" id="SSF110738">
    <property type="entry name" value="Glycerate kinase I"/>
    <property type="match status" value="1"/>
</dbReference>
<sequence length="384" mass="40374">MKVLIAIDSFKGSISSVEGSEAISLGIKDIYPEAEIVTLPLADGGEGTVEALVQATGGKLVKKVVLGPLKEKVEAMYGILGDGKTAVIEVAEACGLPLVPSNQRNPFLTTTYGVGELISDAIEKGCREFVIGLGGSATNDAGVGMLQALGFRFLNLHDEEVGLGAESLLSIRKIDLSHVHAKLKECSFKVACDVNNPLYGPDGAAFIFGPQKGATPDMVKQLDKGLEHFAEIVLDELGTDIHNIEGAGAAGGLGAAFSGFLHADLQSGIELVLKIIEMEKNMQGVDFVVTGEGKLDGQTSMGKAPLGVAHLAQKYEIPVVALAGGVTEETAALNELGITSYFSIMNAPMTLEEAMDSKVTYNNLRSTTNQLFRLLQAVRTGVKK</sequence>
<dbReference type="InterPro" id="IPR004381">
    <property type="entry name" value="Glycerate_kinase"/>
</dbReference>
<protein>
    <submittedName>
        <fullName evidence="5">Glycerate kinase</fullName>
    </submittedName>
</protein>
<evidence type="ECO:0000313" key="6">
    <source>
        <dbReference type="Proteomes" id="UP000318937"/>
    </source>
</evidence>
<dbReference type="PANTHER" id="PTHR21599">
    <property type="entry name" value="GLYCERATE KINASE"/>
    <property type="match status" value="1"/>
</dbReference>
<gene>
    <name evidence="5" type="ORF">FG383_10840</name>
</gene>
<dbReference type="EMBL" id="VDGG01000019">
    <property type="protein sequence ID" value="TQR14687.1"/>
    <property type="molecule type" value="Genomic_DNA"/>
</dbReference>
<dbReference type="AlphaFoldDB" id="A0A544TB45"/>
<dbReference type="GO" id="GO:0008887">
    <property type="term" value="F:glycerate kinase activity"/>
    <property type="evidence" value="ECO:0007669"/>
    <property type="project" value="UniProtKB-UniRule"/>
</dbReference>
<dbReference type="Proteomes" id="UP000318937">
    <property type="component" value="Unassembled WGS sequence"/>
</dbReference>
<dbReference type="PIRSF" id="PIRSF006078">
    <property type="entry name" value="GlxK"/>
    <property type="match status" value="1"/>
</dbReference>
<comment type="caution">
    <text evidence="5">The sequence shown here is derived from an EMBL/GenBank/DDBJ whole genome shotgun (WGS) entry which is preliminary data.</text>
</comment>
<dbReference type="InterPro" id="IPR036129">
    <property type="entry name" value="Glycerate_kinase_sf"/>
</dbReference>
<accession>A0A544TB45</accession>
<dbReference type="Gene3D" id="3.40.50.10350">
    <property type="entry name" value="Glycerate kinase, domain 1"/>
    <property type="match status" value="1"/>
</dbReference>
<reference evidence="5 6" key="1">
    <citation type="submission" date="2019-05" db="EMBL/GenBank/DDBJ databases">
        <title>Psychrobacillus vulpis sp. nov., a new species isolated from feces of a red fox that inhabits in The Tablas de Daimiel Natural Park, Albacete, Spain.</title>
        <authorList>
            <person name="Rodriguez M."/>
            <person name="Reina J.C."/>
            <person name="Bejar V."/>
            <person name="Llamas I."/>
        </authorList>
    </citation>
    <scope>NUCLEOTIDE SEQUENCE [LARGE SCALE GENOMIC DNA]</scope>
    <source>
        <strain evidence="5 6">NHI-2</strain>
    </source>
</reference>
<evidence type="ECO:0000256" key="3">
    <source>
        <dbReference type="ARBA" id="ARBA00022777"/>
    </source>
</evidence>
<evidence type="ECO:0000256" key="4">
    <source>
        <dbReference type="PIRNR" id="PIRNR006078"/>
    </source>
</evidence>
<dbReference type="Pfam" id="PF02595">
    <property type="entry name" value="Gly_kinase"/>
    <property type="match status" value="1"/>
</dbReference>
<keyword evidence="6" id="KW-1185">Reference proteome</keyword>
<dbReference type="PANTHER" id="PTHR21599:SF0">
    <property type="entry name" value="GLYCERATE KINASE"/>
    <property type="match status" value="1"/>
</dbReference>
<proteinExistence type="inferred from homology"/>
<dbReference type="Gene3D" id="3.90.1510.10">
    <property type="entry name" value="Glycerate kinase, domain 2"/>
    <property type="match status" value="1"/>
</dbReference>
<evidence type="ECO:0000256" key="1">
    <source>
        <dbReference type="ARBA" id="ARBA00006284"/>
    </source>
</evidence>
<dbReference type="InterPro" id="IPR018197">
    <property type="entry name" value="Glycerate_kinase_RE-like"/>
</dbReference>
<name>A0A544TB45_9BACI</name>
<dbReference type="NCBIfam" id="TIGR00045">
    <property type="entry name" value="glycerate kinase"/>
    <property type="match status" value="1"/>
</dbReference>
<dbReference type="GO" id="GO:0031388">
    <property type="term" value="P:organic acid phosphorylation"/>
    <property type="evidence" value="ECO:0007669"/>
    <property type="project" value="UniProtKB-UniRule"/>
</dbReference>